<name>A0A8J2KI50_9HEXA</name>
<dbReference type="InterPro" id="IPR001163">
    <property type="entry name" value="Sm_dom_euk/arc"/>
</dbReference>
<evidence type="ECO:0000256" key="7">
    <source>
        <dbReference type="ARBA" id="ARBA00023242"/>
    </source>
</evidence>
<dbReference type="Pfam" id="PF01423">
    <property type="entry name" value="LSM"/>
    <property type="match status" value="1"/>
</dbReference>
<dbReference type="InterPro" id="IPR016487">
    <property type="entry name" value="Lsm6/sSmF"/>
</dbReference>
<comment type="similarity">
    <text evidence="2">Belongs to the snRNP Sm proteins family. SmF/LSm6 subfamily.</text>
</comment>
<comment type="caution">
    <text evidence="9">The sequence shown here is derived from an EMBL/GenBank/DDBJ whole genome shotgun (WGS) entry which is preliminary data.</text>
</comment>
<keyword evidence="7" id="KW-0539">Nucleus</keyword>
<evidence type="ECO:0000313" key="9">
    <source>
        <dbReference type="EMBL" id="CAG7817418.1"/>
    </source>
</evidence>
<evidence type="ECO:0000256" key="4">
    <source>
        <dbReference type="ARBA" id="ARBA00022728"/>
    </source>
</evidence>
<accession>A0A8J2KI50</accession>
<comment type="subcellular location">
    <subcellularLocation>
        <location evidence="1">Nucleus</location>
    </subcellularLocation>
</comment>
<organism evidence="9 10">
    <name type="scientific">Allacma fusca</name>
    <dbReference type="NCBI Taxonomy" id="39272"/>
    <lineage>
        <taxon>Eukaryota</taxon>
        <taxon>Metazoa</taxon>
        <taxon>Ecdysozoa</taxon>
        <taxon>Arthropoda</taxon>
        <taxon>Hexapoda</taxon>
        <taxon>Collembola</taxon>
        <taxon>Symphypleona</taxon>
        <taxon>Sminthuridae</taxon>
        <taxon>Allacma</taxon>
    </lineage>
</organism>
<dbReference type="GO" id="GO:0005685">
    <property type="term" value="C:U1 snRNP"/>
    <property type="evidence" value="ECO:0007669"/>
    <property type="project" value="TreeGrafter"/>
</dbReference>
<dbReference type="PANTHER" id="PTHR11021:SF0">
    <property type="entry name" value="SMALL NUCLEAR RIBONUCLEOPROTEIN F"/>
    <property type="match status" value="1"/>
</dbReference>
<keyword evidence="3" id="KW-0507">mRNA processing</keyword>
<dbReference type="GO" id="GO:0071013">
    <property type="term" value="C:catalytic step 2 spliceosome"/>
    <property type="evidence" value="ECO:0007669"/>
    <property type="project" value="TreeGrafter"/>
</dbReference>
<gene>
    <name evidence="9" type="ORF">AFUS01_LOCUS27990</name>
</gene>
<dbReference type="GO" id="GO:0000398">
    <property type="term" value="P:mRNA splicing, via spliceosome"/>
    <property type="evidence" value="ECO:0007669"/>
    <property type="project" value="InterPro"/>
</dbReference>
<evidence type="ECO:0000313" key="10">
    <source>
        <dbReference type="Proteomes" id="UP000708208"/>
    </source>
</evidence>
<dbReference type="OrthoDB" id="409625at2759"/>
<dbReference type="PANTHER" id="PTHR11021">
    <property type="entry name" value="SMALL NUCLEAR RIBONUCLEOPROTEIN F SNRNP-F"/>
    <property type="match status" value="1"/>
</dbReference>
<dbReference type="InterPro" id="IPR034100">
    <property type="entry name" value="Sm_F"/>
</dbReference>
<keyword evidence="6" id="KW-0508">mRNA splicing</keyword>
<keyword evidence="4" id="KW-0747">Spliceosome</keyword>
<evidence type="ECO:0000256" key="3">
    <source>
        <dbReference type="ARBA" id="ARBA00022664"/>
    </source>
</evidence>
<evidence type="ECO:0000256" key="2">
    <source>
        <dbReference type="ARBA" id="ARBA00007927"/>
    </source>
</evidence>
<protein>
    <recommendedName>
        <fullName evidence="8">Sm domain-containing protein</fullName>
    </recommendedName>
</protein>
<reference evidence="9" key="1">
    <citation type="submission" date="2021-06" db="EMBL/GenBank/DDBJ databases">
        <authorList>
            <person name="Hodson N. C."/>
            <person name="Mongue J. A."/>
            <person name="Jaron S. K."/>
        </authorList>
    </citation>
    <scope>NUCLEOTIDE SEQUENCE</scope>
</reference>
<dbReference type="Proteomes" id="UP000708208">
    <property type="component" value="Unassembled WGS sequence"/>
</dbReference>
<evidence type="ECO:0000259" key="8">
    <source>
        <dbReference type="PROSITE" id="PS52002"/>
    </source>
</evidence>
<evidence type="ECO:0000256" key="5">
    <source>
        <dbReference type="ARBA" id="ARBA00022884"/>
    </source>
</evidence>
<keyword evidence="5" id="KW-0694">RNA-binding</keyword>
<dbReference type="PROSITE" id="PS52002">
    <property type="entry name" value="SM"/>
    <property type="match status" value="1"/>
</dbReference>
<dbReference type="GO" id="GO:0003723">
    <property type="term" value="F:RNA binding"/>
    <property type="evidence" value="ECO:0007669"/>
    <property type="project" value="UniProtKB-KW"/>
</dbReference>
<dbReference type="InterPro" id="IPR047575">
    <property type="entry name" value="Sm"/>
</dbReference>
<evidence type="ECO:0000256" key="1">
    <source>
        <dbReference type="ARBA" id="ARBA00004123"/>
    </source>
</evidence>
<feature type="domain" description="Sm" evidence="8">
    <location>
        <begin position="33"/>
        <end position="105"/>
    </location>
</feature>
<dbReference type="CDD" id="cd01722">
    <property type="entry name" value="Sm_F"/>
    <property type="match status" value="1"/>
</dbReference>
<dbReference type="SMART" id="SM00651">
    <property type="entry name" value="Sm"/>
    <property type="match status" value="1"/>
</dbReference>
<proteinExistence type="inferred from homology"/>
<dbReference type="EMBL" id="CAJVCH010393607">
    <property type="protein sequence ID" value="CAG7817418.1"/>
    <property type="molecule type" value="Genomic_DNA"/>
</dbReference>
<sequence length="113" mass="12770">MEIIPSVLGSQKQSRTLIRDNLGTSKELFFEQELKLLEIFQDADALSVKLKWGQVYKGYLVSVDGYMNLQLAEVEEYVNGNCTGNLGEVLIRCNNVLYVKSCEDEDTADPMDQ</sequence>
<dbReference type="GO" id="GO:0034715">
    <property type="term" value="C:pICln-Sm protein complex"/>
    <property type="evidence" value="ECO:0007669"/>
    <property type="project" value="TreeGrafter"/>
</dbReference>
<dbReference type="AlphaFoldDB" id="A0A8J2KI50"/>
<keyword evidence="10" id="KW-1185">Reference proteome</keyword>
<evidence type="ECO:0000256" key="6">
    <source>
        <dbReference type="ARBA" id="ARBA00023187"/>
    </source>
</evidence>